<dbReference type="PANTHER" id="PTHR46553">
    <property type="entry name" value="ADENINE NUCLEOTIDE ALPHA HYDROLASES-LIKE SUPERFAMILY PROTEIN"/>
    <property type="match status" value="1"/>
</dbReference>
<organism evidence="3 4">
    <name type="scientific">Amycolatopsis cynarae</name>
    <dbReference type="NCBI Taxonomy" id="2995223"/>
    <lineage>
        <taxon>Bacteria</taxon>
        <taxon>Bacillati</taxon>
        <taxon>Actinomycetota</taxon>
        <taxon>Actinomycetes</taxon>
        <taxon>Pseudonocardiales</taxon>
        <taxon>Pseudonocardiaceae</taxon>
        <taxon>Amycolatopsis</taxon>
    </lineage>
</organism>
<dbReference type="InterPro" id="IPR014729">
    <property type="entry name" value="Rossmann-like_a/b/a_fold"/>
</dbReference>
<keyword evidence="4" id="KW-1185">Reference proteome</keyword>
<comment type="similarity">
    <text evidence="1">Belongs to the universal stress protein A family.</text>
</comment>
<dbReference type="PRINTS" id="PR01438">
    <property type="entry name" value="UNVRSLSTRESS"/>
</dbReference>
<proteinExistence type="inferred from homology"/>
<evidence type="ECO:0000259" key="2">
    <source>
        <dbReference type="Pfam" id="PF00582"/>
    </source>
</evidence>
<dbReference type="Pfam" id="PF00582">
    <property type="entry name" value="Usp"/>
    <property type="match status" value="1"/>
</dbReference>
<dbReference type="RefSeq" id="WP_268759493.1">
    <property type="nucleotide sequence ID" value="NZ_CP113836.1"/>
</dbReference>
<protein>
    <submittedName>
        <fullName evidence="3">Universal stress protein</fullName>
    </submittedName>
</protein>
<dbReference type="Proteomes" id="UP001163203">
    <property type="component" value="Chromosome"/>
</dbReference>
<evidence type="ECO:0000313" key="4">
    <source>
        <dbReference type="Proteomes" id="UP001163203"/>
    </source>
</evidence>
<dbReference type="SUPFAM" id="SSF52402">
    <property type="entry name" value="Adenine nucleotide alpha hydrolases-like"/>
    <property type="match status" value="1"/>
</dbReference>
<feature type="domain" description="UspA" evidence="2">
    <location>
        <begin position="9"/>
        <end position="141"/>
    </location>
</feature>
<dbReference type="Gene3D" id="3.40.50.620">
    <property type="entry name" value="HUPs"/>
    <property type="match status" value="1"/>
</dbReference>
<dbReference type="EMBL" id="CP113836">
    <property type="protein sequence ID" value="WAL69408.1"/>
    <property type="molecule type" value="Genomic_DNA"/>
</dbReference>
<sequence>MSTVESVPRIVVGVDGSPSSKQALRWAVRQAELTGAEVEAVFAWHYPSAYGWAPSVDVDLETLASRALADTLTEVLGAAPTVTVHPAVREGITASVLLSAAEGADLLVVGSRGHGGFAGALLGSVGQHCVQHAHCPVVVIRDRVQGNSSETDA</sequence>
<gene>
    <name evidence="3" type="ORF">ORV05_17075</name>
</gene>
<dbReference type="InterPro" id="IPR006016">
    <property type="entry name" value="UspA"/>
</dbReference>
<evidence type="ECO:0000313" key="3">
    <source>
        <dbReference type="EMBL" id="WAL69408.1"/>
    </source>
</evidence>
<name>A0ABY7BCP2_9PSEU</name>
<evidence type="ECO:0000256" key="1">
    <source>
        <dbReference type="ARBA" id="ARBA00008791"/>
    </source>
</evidence>
<accession>A0ABY7BCP2</accession>
<dbReference type="InterPro" id="IPR006015">
    <property type="entry name" value="Universal_stress_UspA"/>
</dbReference>
<reference evidence="3" key="1">
    <citation type="submission" date="2022-11" db="EMBL/GenBank/DDBJ databases">
        <authorList>
            <person name="Mo P."/>
        </authorList>
    </citation>
    <scope>NUCLEOTIDE SEQUENCE</scope>
    <source>
        <strain evidence="3">HUAS 11-8</strain>
    </source>
</reference>
<dbReference type="PANTHER" id="PTHR46553:SF3">
    <property type="entry name" value="ADENINE NUCLEOTIDE ALPHA HYDROLASES-LIKE SUPERFAMILY PROTEIN"/>
    <property type="match status" value="1"/>
</dbReference>